<evidence type="ECO:0000313" key="11">
    <source>
        <dbReference type="Proteomes" id="UP000664534"/>
    </source>
</evidence>
<dbReference type="Gene3D" id="1.20.1250.20">
    <property type="entry name" value="MFS general substrate transporter like domains"/>
    <property type="match status" value="2"/>
</dbReference>
<dbReference type="GO" id="GO:0015791">
    <property type="term" value="P:polyol transmembrane transport"/>
    <property type="evidence" value="ECO:0007669"/>
    <property type="project" value="UniProtKB-ARBA"/>
</dbReference>
<keyword evidence="6 8" id="KW-0472">Membrane</keyword>
<dbReference type="PANTHER" id="PTHR48020:SF40">
    <property type="entry name" value="MAJOR FACILITATOR SUPERFAMILY (MFS) PROFILE DOMAIN-CONTAINING PROTEIN"/>
    <property type="match status" value="1"/>
</dbReference>
<feature type="transmembrane region" description="Helical" evidence="8">
    <location>
        <begin position="688"/>
        <end position="706"/>
    </location>
</feature>
<evidence type="ECO:0000256" key="7">
    <source>
        <dbReference type="SAM" id="MobiDB-lite"/>
    </source>
</evidence>
<feature type="transmembrane region" description="Helical" evidence="8">
    <location>
        <begin position="624"/>
        <end position="646"/>
    </location>
</feature>
<feature type="region of interest" description="Disordered" evidence="7">
    <location>
        <begin position="532"/>
        <end position="552"/>
    </location>
</feature>
<dbReference type="InterPro" id="IPR020846">
    <property type="entry name" value="MFS_dom"/>
</dbReference>
<feature type="transmembrane region" description="Helical" evidence="8">
    <location>
        <begin position="658"/>
        <end position="682"/>
    </location>
</feature>
<feature type="transmembrane region" description="Helical" evidence="8">
    <location>
        <begin position="589"/>
        <end position="612"/>
    </location>
</feature>
<feature type="transmembrane region" description="Helical" evidence="8">
    <location>
        <begin position="436"/>
        <end position="455"/>
    </location>
</feature>
<feature type="transmembrane region" description="Helical" evidence="8">
    <location>
        <begin position="161"/>
        <end position="182"/>
    </location>
</feature>
<dbReference type="GO" id="GO:0016020">
    <property type="term" value="C:membrane"/>
    <property type="evidence" value="ECO:0007669"/>
    <property type="project" value="UniProtKB-SubCell"/>
</dbReference>
<feature type="transmembrane region" description="Helical" evidence="8">
    <location>
        <begin position="218"/>
        <end position="240"/>
    </location>
</feature>
<gene>
    <name evidence="10" type="ORF">IMSHALPRED_008516</name>
</gene>
<evidence type="ECO:0000313" key="10">
    <source>
        <dbReference type="EMBL" id="CAF9909959.1"/>
    </source>
</evidence>
<comment type="similarity">
    <text evidence="2">Belongs to the major facilitator superfamily. Sugar transporter (TC 2.A.1.1) family.</text>
</comment>
<evidence type="ECO:0000256" key="2">
    <source>
        <dbReference type="ARBA" id="ARBA00010992"/>
    </source>
</evidence>
<sequence>MSGIKPKGFVRSRGPRLATKRDLIERFDKLMKDNKGGIVDFPLRYIEDHALKDSLEPLRINCDGIITDEELYKGAQLAKVGHLLDVGREVAIPLTPAEKHSLEIQRSSAFWKEPKELLLTLFACSLASLTQGWDQAATGNLGWPTDFGLNVDINHPAGRDIWIFSGIQSIMWFSAAILGSYLSDPISEHIGRRGALFVAAICSFSSVIAASQTQSWQALMGCRIILGLGIGGKASVVPILESEVTPSSKRGRLLVGWQVFVATGLFCGYTASYILRDDWRHQVLSGAIPAFALLVFTWASCESPRWLIIQGKYGKAFTTLVRLRKERVLAAKELCSIYYQIQAERWLFSGKRNVDEESEDLNPFVPELGRTSYLRRLMNHFSFPRIRRAAIAAMVVMLSQQLSGINIIALLATTFFSTGELRTSSPIEAQTDSYKLAIGFGAANSVFSMIAYFLVENKEEQRTVTEISTDPGDDRSEADNLSRETLPGIHGSQEHLSDGNEKITLPETVTPKRLSAIDAHVRFEQDLISSDEDTATKSIRPTSQHVEDPTVPSETCSIAADPDNHDSQSENDTLYEFKNSSTQMRGRRFLLLVSLAGGMVTLLITSLCFNIHQSSPARLPLIALFIYVFTLFYSVGAGAIPFLYCAEVFPNEGREIGMSWSTFWNFSGAGLLSLFVPIGISWGHGKLLGIFAGFNALAFILVWFLVPSTNQTATLEDMSYIFGRKLRQHAKAQAKRLLPGSRVSGPRTMWLTALGSGQGGSVSTVEVGGRRGAGGVDGKEGVGGGLNGVEVGGKGVG</sequence>
<feature type="region of interest" description="Disordered" evidence="7">
    <location>
        <begin position="462"/>
        <end position="501"/>
    </location>
</feature>
<dbReference type="AlphaFoldDB" id="A0A8H3ER95"/>
<proteinExistence type="inferred from homology"/>
<feature type="domain" description="Major facilitator superfamily (MFS) profile" evidence="9">
    <location>
        <begin position="120"/>
        <end position="710"/>
    </location>
</feature>
<dbReference type="OrthoDB" id="4540492at2759"/>
<keyword evidence="4 8" id="KW-0812">Transmembrane</keyword>
<dbReference type="InterPro" id="IPR005829">
    <property type="entry name" value="Sugar_transporter_CS"/>
</dbReference>
<dbReference type="SUPFAM" id="SSF103473">
    <property type="entry name" value="MFS general substrate transporter"/>
    <property type="match status" value="2"/>
</dbReference>
<evidence type="ECO:0000256" key="8">
    <source>
        <dbReference type="SAM" id="Phobius"/>
    </source>
</evidence>
<dbReference type="PROSITE" id="PS50850">
    <property type="entry name" value="MFS"/>
    <property type="match status" value="1"/>
</dbReference>
<feature type="transmembrane region" description="Helical" evidence="8">
    <location>
        <begin position="389"/>
        <end position="416"/>
    </location>
</feature>
<keyword evidence="11" id="KW-1185">Reference proteome</keyword>
<dbReference type="PROSITE" id="PS00217">
    <property type="entry name" value="SUGAR_TRANSPORT_2"/>
    <property type="match status" value="1"/>
</dbReference>
<reference evidence="10" key="1">
    <citation type="submission" date="2021-03" db="EMBL/GenBank/DDBJ databases">
        <authorList>
            <person name="Tagirdzhanova G."/>
        </authorList>
    </citation>
    <scope>NUCLEOTIDE SEQUENCE</scope>
</reference>
<keyword evidence="3" id="KW-0813">Transport</keyword>
<dbReference type="GO" id="GO:0015798">
    <property type="term" value="P:myo-inositol transport"/>
    <property type="evidence" value="ECO:0007669"/>
    <property type="project" value="UniProtKB-ARBA"/>
</dbReference>
<feature type="compositionally biased region" description="Basic and acidic residues" evidence="7">
    <location>
        <begin position="472"/>
        <end position="482"/>
    </location>
</feature>
<evidence type="ECO:0000256" key="5">
    <source>
        <dbReference type="ARBA" id="ARBA00022989"/>
    </source>
</evidence>
<dbReference type="Pfam" id="PF00083">
    <property type="entry name" value="Sugar_tr"/>
    <property type="match status" value="2"/>
</dbReference>
<organism evidence="10 11">
    <name type="scientific">Imshaugia aleurites</name>
    <dbReference type="NCBI Taxonomy" id="172621"/>
    <lineage>
        <taxon>Eukaryota</taxon>
        <taxon>Fungi</taxon>
        <taxon>Dikarya</taxon>
        <taxon>Ascomycota</taxon>
        <taxon>Pezizomycotina</taxon>
        <taxon>Lecanoromycetes</taxon>
        <taxon>OSLEUM clade</taxon>
        <taxon>Lecanoromycetidae</taxon>
        <taxon>Lecanorales</taxon>
        <taxon>Lecanorineae</taxon>
        <taxon>Parmeliaceae</taxon>
        <taxon>Imshaugia</taxon>
    </lineage>
</organism>
<dbReference type="InterPro" id="IPR050814">
    <property type="entry name" value="Myo-inositol_Transporter"/>
</dbReference>
<feature type="transmembrane region" description="Helical" evidence="8">
    <location>
        <begin position="194"/>
        <end position="212"/>
    </location>
</feature>
<keyword evidence="5 8" id="KW-1133">Transmembrane helix</keyword>
<evidence type="ECO:0000256" key="3">
    <source>
        <dbReference type="ARBA" id="ARBA00022448"/>
    </source>
</evidence>
<feature type="compositionally biased region" description="Basic and acidic residues" evidence="7">
    <location>
        <begin position="492"/>
        <end position="501"/>
    </location>
</feature>
<feature type="transmembrane region" description="Helical" evidence="8">
    <location>
        <begin position="252"/>
        <end position="275"/>
    </location>
</feature>
<dbReference type="PANTHER" id="PTHR48020">
    <property type="entry name" value="PROTON MYO-INOSITOL COTRANSPORTER"/>
    <property type="match status" value="1"/>
</dbReference>
<dbReference type="Proteomes" id="UP000664534">
    <property type="component" value="Unassembled WGS sequence"/>
</dbReference>
<dbReference type="InterPro" id="IPR003663">
    <property type="entry name" value="Sugar/inositol_transpt"/>
</dbReference>
<evidence type="ECO:0000256" key="1">
    <source>
        <dbReference type="ARBA" id="ARBA00004141"/>
    </source>
</evidence>
<dbReference type="InterPro" id="IPR036259">
    <property type="entry name" value="MFS_trans_sf"/>
</dbReference>
<comment type="caution">
    <text evidence="10">The sequence shown here is derived from an EMBL/GenBank/DDBJ whole genome shotgun (WGS) entry which is preliminary data.</text>
</comment>
<name>A0A8H3ER95_9LECA</name>
<evidence type="ECO:0000256" key="4">
    <source>
        <dbReference type="ARBA" id="ARBA00022692"/>
    </source>
</evidence>
<evidence type="ECO:0000256" key="6">
    <source>
        <dbReference type="ARBA" id="ARBA00023136"/>
    </source>
</evidence>
<feature type="transmembrane region" description="Helical" evidence="8">
    <location>
        <begin position="281"/>
        <end position="301"/>
    </location>
</feature>
<protein>
    <recommendedName>
        <fullName evidence="9">Major facilitator superfamily (MFS) profile domain-containing protein</fullName>
    </recommendedName>
</protein>
<accession>A0A8H3ER95</accession>
<dbReference type="InterPro" id="IPR005828">
    <property type="entry name" value="MFS_sugar_transport-like"/>
</dbReference>
<dbReference type="EMBL" id="CAJPDT010000006">
    <property type="protein sequence ID" value="CAF9909959.1"/>
    <property type="molecule type" value="Genomic_DNA"/>
</dbReference>
<dbReference type="GO" id="GO:0022857">
    <property type="term" value="F:transmembrane transporter activity"/>
    <property type="evidence" value="ECO:0007669"/>
    <property type="project" value="InterPro"/>
</dbReference>
<comment type="subcellular location">
    <subcellularLocation>
        <location evidence="1">Membrane</location>
        <topology evidence="1">Multi-pass membrane protein</topology>
    </subcellularLocation>
</comment>
<evidence type="ECO:0000259" key="9">
    <source>
        <dbReference type="PROSITE" id="PS50850"/>
    </source>
</evidence>
<dbReference type="PRINTS" id="PR00171">
    <property type="entry name" value="SUGRTRNSPORT"/>
</dbReference>